<accession>A0A0F9DB12</accession>
<evidence type="ECO:0008006" key="2">
    <source>
        <dbReference type="Google" id="ProtNLM"/>
    </source>
</evidence>
<comment type="caution">
    <text evidence="1">The sequence shown here is derived from an EMBL/GenBank/DDBJ whole genome shotgun (WGS) entry which is preliminary data.</text>
</comment>
<proteinExistence type="predicted"/>
<evidence type="ECO:0000313" key="1">
    <source>
        <dbReference type="EMBL" id="KKL09233.1"/>
    </source>
</evidence>
<gene>
    <name evidence="1" type="ORF">LCGC14_2567910</name>
</gene>
<sequence>MNNCIKLPEGVSRRDGMKYIPFGDSDPERIIVSMIEFQGRIYVATQRGIYTIDDDKLVRLEFEEDNS</sequence>
<name>A0A0F9DB12_9ZZZZ</name>
<dbReference type="AlphaFoldDB" id="A0A0F9DB12"/>
<reference evidence="1" key="1">
    <citation type="journal article" date="2015" name="Nature">
        <title>Complex archaea that bridge the gap between prokaryotes and eukaryotes.</title>
        <authorList>
            <person name="Spang A."/>
            <person name="Saw J.H."/>
            <person name="Jorgensen S.L."/>
            <person name="Zaremba-Niedzwiedzka K."/>
            <person name="Martijn J."/>
            <person name="Lind A.E."/>
            <person name="van Eijk R."/>
            <person name="Schleper C."/>
            <person name="Guy L."/>
            <person name="Ettema T.J."/>
        </authorList>
    </citation>
    <scope>NUCLEOTIDE SEQUENCE</scope>
</reference>
<dbReference type="EMBL" id="LAZR01042564">
    <property type="protein sequence ID" value="KKL09233.1"/>
    <property type="molecule type" value="Genomic_DNA"/>
</dbReference>
<protein>
    <recommendedName>
        <fullName evidence="2">Glucose/Sorbosone dehydrogenase domain-containing protein</fullName>
    </recommendedName>
</protein>
<organism evidence="1">
    <name type="scientific">marine sediment metagenome</name>
    <dbReference type="NCBI Taxonomy" id="412755"/>
    <lineage>
        <taxon>unclassified sequences</taxon>
        <taxon>metagenomes</taxon>
        <taxon>ecological metagenomes</taxon>
    </lineage>
</organism>